<keyword evidence="6" id="KW-1185">Reference proteome</keyword>
<feature type="repeat" description="PPR" evidence="3">
    <location>
        <begin position="190"/>
        <end position="224"/>
    </location>
</feature>
<dbReference type="PANTHER" id="PTHR47926">
    <property type="entry name" value="PENTATRICOPEPTIDE REPEAT-CONTAINING PROTEIN"/>
    <property type="match status" value="1"/>
</dbReference>
<dbReference type="Pfam" id="PF13041">
    <property type="entry name" value="PPR_2"/>
    <property type="match status" value="2"/>
</dbReference>
<dbReference type="InterPro" id="IPR011990">
    <property type="entry name" value="TPR-like_helical_dom_sf"/>
</dbReference>
<keyword evidence="2" id="KW-0677">Repeat</keyword>
<dbReference type="Pfam" id="PF20431">
    <property type="entry name" value="E_motif"/>
    <property type="match status" value="1"/>
</dbReference>
<comment type="caution">
    <text evidence="5">The sequence shown here is derived from an EMBL/GenBank/DDBJ whole genome shotgun (WGS) entry which is preliminary data.</text>
</comment>
<dbReference type="FunFam" id="1.25.40.10:FF:000348">
    <property type="entry name" value="Pentatricopeptide repeat-containing protein chloroplastic"/>
    <property type="match status" value="1"/>
</dbReference>
<organism evidence="5 6">
    <name type="scientific">Lithospermum erythrorhizon</name>
    <name type="common">Purple gromwell</name>
    <name type="synonym">Lithospermum officinale var. erythrorhizon</name>
    <dbReference type="NCBI Taxonomy" id="34254"/>
    <lineage>
        <taxon>Eukaryota</taxon>
        <taxon>Viridiplantae</taxon>
        <taxon>Streptophyta</taxon>
        <taxon>Embryophyta</taxon>
        <taxon>Tracheophyta</taxon>
        <taxon>Spermatophyta</taxon>
        <taxon>Magnoliopsida</taxon>
        <taxon>eudicotyledons</taxon>
        <taxon>Gunneridae</taxon>
        <taxon>Pentapetalae</taxon>
        <taxon>asterids</taxon>
        <taxon>lamiids</taxon>
        <taxon>Boraginales</taxon>
        <taxon>Boraginaceae</taxon>
        <taxon>Boraginoideae</taxon>
        <taxon>Lithospermeae</taxon>
        <taxon>Lithospermum</taxon>
    </lineage>
</organism>
<dbReference type="FunFam" id="1.25.40.10:FF:002148">
    <property type="entry name" value="Pentatricopeptide repeat-containing protein At2g29760, chloroplastic"/>
    <property type="match status" value="1"/>
</dbReference>
<dbReference type="AlphaFoldDB" id="A0AAV3QPT7"/>
<feature type="domain" description="DYW" evidence="4">
    <location>
        <begin position="639"/>
        <end position="732"/>
    </location>
</feature>
<dbReference type="GO" id="GO:0003723">
    <property type="term" value="F:RNA binding"/>
    <property type="evidence" value="ECO:0007669"/>
    <property type="project" value="InterPro"/>
</dbReference>
<dbReference type="SUPFAM" id="SSF48452">
    <property type="entry name" value="TPR-like"/>
    <property type="match status" value="1"/>
</dbReference>
<evidence type="ECO:0000256" key="2">
    <source>
        <dbReference type="ARBA" id="ARBA00022737"/>
    </source>
</evidence>
<dbReference type="Pfam" id="PF14432">
    <property type="entry name" value="DYW_deaminase"/>
    <property type="match status" value="1"/>
</dbReference>
<name>A0AAV3QPT7_LITER</name>
<gene>
    <name evidence="5" type="ORF">LIER_21068</name>
</gene>
<accession>A0AAV3QPT7</accession>
<evidence type="ECO:0000313" key="6">
    <source>
        <dbReference type="Proteomes" id="UP001454036"/>
    </source>
</evidence>
<evidence type="ECO:0000256" key="3">
    <source>
        <dbReference type="PROSITE-ProRule" id="PRU00708"/>
    </source>
</evidence>
<dbReference type="InterPro" id="IPR046849">
    <property type="entry name" value="E2_motif"/>
</dbReference>
<dbReference type="Proteomes" id="UP001454036">
    <property type="component" value="Unassembled WGS sequence"/>
</dbReference>
<evidence type="ECO:0000256" key="1">
    <source>
        <dbReference type="ARBA" id="ARBA00006643"/>
    </source>
</evidence>
<feature type="repeat" description="PPR" evidence="3">
    <location>
        <begin position="459"/>
        <end position="489"/>
    </location>
</feature>
<evidence type="ECO:0000259" key="4">
    <source>
        <dbReference type="Pfam" id="PF14432"/>
    </source>
</evidence>
<dbReference type="InterPro" id="IPR002885">
    <property type="entry name" value="PPR_rpt"/>
</dbReference>
<dbReference type="InterPro" id="IPR032867">
    <property type="entry name" value="DYW_dom"/>
</dbReference>
<dbReference type="Pfam" id="PF01535">
    <property type="entry name" value="PPR"/>
    <property type="match status" value="4"/>
</dbReference>
<proteinExistence type="inferred from homology"/>
<feature type="repeat" description="PPR" evidence="3">
    <location>
        <begin position="291"/>
        <end position="321"/>
    </location>
</feature>
<dbReference type="FunFam" id="1.25.40.10:FF:000470">
    <property type="entry name" value="Pentatricopeptide repeat-containing protein At5g66520"/>
    <property type="match status" value="1"/>
</dbReference>
<dbReference type="EMBL" id="BAABME010005477">
    <property type="protein sequence ID" value="GAA0165744.1"/>
    <property type="molecule type" value="Genomic_DNA"/>
</dbReference>
<dbReference type="Pfam" id="PF20430">
    <property type="entry name" value="Eplus_motif"/>
    <property type="match status" value="1"/>
</dbReference>
<dbReference type="InterPro" id="IPR046848">
    <property type="entry name" value="E_motif"/>
</dbReference>
<dbReference type="PROSITE" id="PS51375">
    <property type="entry name" value="PPR"/>
    <property type="match status" value="5"/>
</dbReference>
<evidence type="ECO:0000313" key="5">
    <source>
        <dbReference type="EMBL" id="GAA0165744.1"/>
    </source>
</evidence>
<dbReference type="Gene3D" id="1.25.40.10">
    <property type="entry name" value="Tetratricopeptide repeat domain"/>
    <property type="match status" value="4"/>
</dbReference>
<feature type="repeat" description="PPR" evidence="3">
    <location>
        <begin position="322"/>
        <end position="357"/>
    </location>
</feature>
<dbReference type="InterPro" id="IPR046960">
    <property type="entry name" value="PPR_At4g14850-like_plant"/>
</dbReference>
<dbReference type="GO" id="GO:0009451">
    <property type="term" value="P:RNA modification"/>
    <property type="evidence" value="ECO:0007669"/>
    <property type="project" value="InterPro"/>
</dbReference>
<dbReference type="NCBIfam" id="TIGR00756">
    <property type="entry name" value="PPR"/>
    <property type="match status" value="7"/>
</dbReference>
<feature type="repeat" description="PPR" evidence="3">
    <location>
        <begin position="424"/>
        <end position="458"/>
    </location>
</feature>
<comment type="similarity">
    <text evidence="1">Belongs to the PPR family. PCMP-H subfamily.</text>
</comment>
<sequence length="732" mass="82121">MGTLVTSNIKSYLPLTVNNDRFFARHPVVVLIDQCSNLRHLKEIHAQMLKNGLFFDPFASSKLIQTASLSEFSSIVYAQKVFDQMPQPNIYSFNALIRAYSSSEPIMALCVFVKMLYESSEMPSKFTYPFVVKAAAELCWFRIGKALHGLVIKSNLGSDLFINNSLIHCYAECGSSDMAYSLFLSMKDRDVVSWNSIIKGFSMDGCAYKALDLFHRMEEENLRPNDVTMIGVLTACGKKRDLELGRWIHEYIEKNGIKQILPLNNAILDMYMKCGGSVDAKRLFDKMKEKDIVSWTTMLAGYARLGDFVAARNLFDAMPCQDTAAWNALISAYEQCGNPKEALAVFDELLQNKKSKPDQWTLVSALSACAHLGAMDLGRWIHVYIKKNRVQLNCHLTTSLIDMYAKCGDIEKALEVFHSVDKRDVYVWSAMIAGLAMYGRGRDAIALFFKMNGAKVRPNAVTFTNLLSACSHSGLVEEGRSFFKQMESIYGVVQESKHYSCMVDILGRAGHLEEALGLIENMPVSAEASVWGALLGASILQGNIHMAEQAGTRLLELEPQNDGAYVLLSNIYAKLGNWDKVSLLRKAMKDSGIKKEPGCSSIEVNGAVHEFLAGDNTHPRAHEIYSKLEEVVNKLKSCGYRPKTSELLQLVEEEDLQEQALNSHSEKLAIAFGLISTDSSQPMRIMKNLRVCGDCHSVAKLISRLYGREILLRDRYRFHHFKDGNCSCMDYY</sequence>
<reference evidence="5 6" key="1">
    <citation type="submission" date="2024-01" db="EMBL/GenBank/DDBJ databases">
        <title>The complete chloroplast genome sequence of Lithospermum erythrorhizon: insights into the phylogenetic relationship among Boraginaceae species and the maternal lineages of purple gromwells.</title>
        <authorList>
            <person name="Okada T."/>
            <person name="Watanabe K."/>
        </authorList>
    </citation>
    <scope>NUCLEOTIDE SEQUENCE [LARGE SCALE GENOMIC DNA]</scope>
</reference>
<protein>
    <recommendedName>
        <fullName evidence="4">DYW domain-containing protein</fullName>
    </recommendedName>
</protein>
<dbReference type="PANTHER" id="PTHR47926:SF452">
    <property type="entry name" value="PENTATRICOPEPTIDE REPEAT-CONTAINING PROTEIN"/>
    <property type="match status" value="1"/>
</dbReference>
<dbReference type="GO" id="GO:0008270">
    <property type="term" value="F:zinc ion binding"/>
    <property type="evidence" value="ECO:0007669"/>
    <property type="project" value="InterPro"/>
</dbReference>